<feature type="region of interest" description="Disordered" evidence="1">
    <location>
        <begin position="1"/>
        <end position="51"/>
    </location>
</feature>
<dbReference type="GO" id="GO:0000981">
    <property type="term" value="F:DNA-binding transcription factor activity, RNA polymerase II-specific"/>
    <property type="evidence" value="ECO:0007669"/>
    <property type="project" value="TreeGrafter"/>
</dbReference>
<dbReference type="PANTHER" id="PTHR31644">
    <property type="entry name" value="TRANSCRIPTIONAL ACTIVATOR ARO80-RELATED"/>
    <property type="match status" value="1"/>
</dbReference>
<dbReference type="GO" id="GO:0045944">
    <property type="term" value="P:positive regulation of transcription by RNA polymerase II"/>
    <property type="evidence" value="ECO:0007669"/>
    <property type="project" value="TreeGrafter"/>
</dbReference>
<dbReference type="GO" id="GO:0009074">
    <property type="term" value="P:aromatic amino acid family catabolic process"/>
    <property type="evidence" value="ECO:0007669"/>
    <property type="project" value="TreeGrafter"/>
</dbReference>
<feature type="region of interest" description="Disordered" evidence="1">
    <location>
        <begin position="636"/>
        <end position="687"/>
    </location>
</feature>
<name>V5FW27_BYSSN</name>
<dbReference type="PANTHER" id="PTHR31644:SF3">
    <property type="entry name" value="ZN(II)2CYS6 TRANSCRIPTION FACTOR (EUROFUNG)"/>
    <property type="match status" value="1"/>
</dbReference>
<sequence>MPEVTVMHRGLAQDNTIMSARPRKRQRRTSGIGPTITSTASTNTQSPSQAREYRQVPAALNDQSNSASRNTIPEAYDSAPVLSVQHDVNSSQRVNPVQTPSINGLPADHNQSSSRHRITSEPWLTIRYPLSLPSQETLDLWSSWLFVKSRLITAQEAVTYVDLFFENMNPLSPVLHDYYRDHAKHPELINREPVLCCTIIALSARYHLLAGDGGVIRGFYIHDRMWTYCQTLFHRLVWNKRRVVKDQDTHLGTIESYLLVADWHPRSVHLPVEIEFWQPELAIPDDEQMLCYSKVPNKWLREVEETAQRSDRMSWMLLGNALTLGHELDLFSGHEDPFPDPSDSDTGLSFATYLRLRRSRLGKLLFVYISQLASRIGCTLPRTPFHDSIMSSLRTPKSTLDREWHNHMTSWIELSRLIRTSSEFLFPSKTVTQELLRSGRYAGFLGHFRPLLSQWLDNFKNHANESSFCRIMLIDYHFVRVYINSLALQAVADRMSQQGMHTKSSPFEGDQDPDFVREVIGGSRDLLEIVIGLSRDGNLRYIPVRIFIRIASASMYLINALALGVRKDELERSLSLLDRTIEALCANATDDVHLGFRYAVLLREHTKGLRQRFVRIDTPPADFSFTFNDADAFLRNIPGNQSESEDNNGTQPIPQEGVMGQSPPLLQTSTLGPGQDLSGDPFGPGQLSGAQDYAQDEWFALPFASSGEDVGRAFMPYFFDIDACDDRFFWDIA</sequence>
<dbReference type="EMBL" id="BAUL01000159">
    <property type="protein sequence ID" value="GAD96298.1"/>
    <property type="molecule type" value="Genomic_DNA"/>
</dbReference>
<feature type="compositionally biased region" description="Polar residues" evidence="1">
    <location>
        <begin position="638"/>
        <end position="653"/>
    </location>
</feature>
<dbReference type="GO" id="GO:0005634">
    <property type="term" value="C:nucleus"/>
    <property type="evidence" value="ECO:0007669"/>
    <property type="project" value="TreeGrafter"/>
</dbReference>
<organism evidence="2 3">
    <name type="scientific">Byssochlamys spectabilis (strain No. 5 / NBRC 109023)</name>
    <name type="common">Paecilomyces variotii</name>
    <dbReference type="NCBI Taxonomy" id="1356009"/>
    <lineage>
        <taxon>Eukaryota</taxon>
        <taxon>Fungi</taxon>
        <taxon>Dikarya</taxon>
        <taxon>Ascomycota</taxon>
        <taxon>Pezizomycotina</taxon>
        <taxon>Eurotiomycetes</taxon>
        <taxon>Eurotiomycetidae</taxon>
        <taxon>Eurotiales</taxon>
        <taxon>Thermoascaceae</taxon>
        <taxon>Paecilomyces</taxon>
    </lineage>
</organism>
<dbReference type="InterPro" id="IPR052780">
    <property type="entry name" value="AAA_Catabolism_Regulators"/>
</dbReference>
<dbReference type="AlphaFoldDB" id="V5FW27"/>
<evidence type="ECO:0000313" key="3">
    <source>
        <dbReference type="Proteomes" id="UP000018001"/>
    </source>
</evidence>
<comment type="caution">
    <text evidence="2">The sequence shown here is derived from an EMBL/GenBank/DDBJ whole genome shotgun (WGS) entry which is preliminary data.</text>
</comment>
<accession>V5FW27</accession>
<protein>
    <submittedName>
        <fullName evidence="2">Fungal Zn binuclear cluster domain containing protein</fullName>
    </submittedName>
</protein>
<dbReference type="FunCoup" id="V5FW27">
    <property type="interactions" value="255"/>
</dbReference>
<keyword evidence="3" id="KW-1185">Reference proteome</keyword>
<dbReference type="HOGENOM" id="CLU_007201_2_1_1"/>
<dbReference type="CDD" id="cd12148">
    <property type="entry name" value="fungal_TF_MHR"/>
    <property type="match status" value="1"/>
</dbReference>
<evidence type="ECO:0000313" key="2">
    <source>
        <dbReference type="EMBL" id="GAD96298.1"/>
    </source>
</evidence>
<dbReference type="InParanoid" id="V5FW27"/>
<feature type="compositionally biased region" description="Polar residues" evidence="1">
    <location>
        <begin position="35"/>
        <end position="49"/>
    </location>
</feature>
<dbReference type="Proteomes" id="UP000018001">
    <property type="component" value="Unassembled WGS sequence"/>
</dbReference>
<dbReference type="OrthoDB" id="2262349at2759"/>
<dbReference type="eggNOG" id="ENOG502QQTI">
    <property type="taxonomic scope" value="Eukaryota"/>
</dbReference>
<evidence type="ECO:0000256" key="1">
    <source>
        <dbReference type="SAM" id="MobiDB-lite"/>
    </source>
</evidence>
<reference evidence="3" key="1">
    <citation type="journal article" date="2014" name="Genome Announc.">
        <title>Draft genome sequence of the formaldehyde-resistant fungus Byssochlamys spectabilis No. 5 (anamorph Paecilomyces variotii No. 5) (NBRC109023).</title>
        <authorList>
            <person name="Oka T."/>
            <person name="Ekino K."/>
            <person name="Fukuda K."/>
            <person name="Nomura Y."/>
        </authorList>
    </citation>
    <scope>NUCLEOTIDE SEQUENCE [LARGE SCALE GENOMIC DNA]</scope>
    <source>
        <strain evidence="3">No. 5 / NBRC 109023</strain>
    </source>
</reference>
<gene>
    <name evidence="2" type="ORF">PVAR5_4949</name>
</gene>
<proteinExistence type="predicted"/>